<proteinExistence type="predicted"/>
<name>A0A0F9E3D1_9ZZZZ</name>
<dbReference type="EMBL" id="LAZR01026498">
    <property type="protein sequence ID" value="KKL68538.1"/>
    <property type="molecule type" value="Genomic_DNA"/>
</dbReference>
<protein>
    <recommendedName>
        <fullName evidence="2">CT398-like coiled coil hairpin domain-containing protein</fullName>
    </recommendedName>
</protein>
<comment type="caution">
    <text evidence="3">The sequence shown here is derived from an EMBL/GenBank/DDBJ whole genome shotgun (WGS) entry which is preliminary data.</text>
</comment>
<dbReference type="AlphaFoldDB" id="A0A0F9E3D1"/>
<keyword evidence="1" id="KW-0175">Coiled coil</keyword>
<feature type="domain" description="CT398-like coiled coil hairpin" evidence="2">
    <location>
        <begin position="17"/>
        <end position="186"/>
    </location>
</feature>
<accession>A0A0F9E3D1</accession>
<dbReference type="Gene3D" id="1.10.287.1490">
    <property type="match status" value="1"/>
</dbReference>
<dbReference type="Pfam" id="PF24481">
    <property type="entry name" value="CT398_CC"/>
    <property type="match status" value="1"/>
</dbReference>
<dbReference type="InterPro" id="IPR056003">
    <property type="entry name" value="CT398_CC_hairpin"/>
</dbReference>
<reference evidence="3" key="1">
    <citation type="journal article" date="2015" name="Nature">
        <title>Complex archaea that bridge the gap between prokaryotes and eukaryotes.</title>
        <authorList>
            <person name="Spang A."/>
            <person name="Saw J.H."/>
            <person name="Jorgensen S.L."/>
            <person name="Zaremba-Niedzwiedzka K."/>
            <person name="Martijn J."/>
            <person name="Lind A.E."/>
            <person name="van Eijk R."/>
            <person name="Schleper C."/>
            <person name="Guy L."/>
            <person name="Ettema T.J."/>
        </authorList>
    </citation>
    <scope>NUCLEOTIDE SEQUENCE</scope>
</reference>
<gene>
    <name evidence="3" type="ORF">LCGC14_2124000</name>
</gene>
<feature type="coiled-coil region" evidence="1">
    <location>
        <begin position="90"/>
        <end position="138"/>
    </location>
</feature>
<evidence type="ECO:0000256" key="1">
    <source>
        <dbReference type="SAM" id="Coils"/>
    </source>
</evidence>
<organism evidence="3">
    <name type="scientific">marine sediment metagenome</name>
    <dbReference type="NCBI Taxonomy" id="412755"/>
    <lineage>
        <taxon>unclassified sequences</taxon>
        <taxon>metagenomes</taxon>
        <taxon>ecological metagenomes</taxon>
    </lineage>
</organism>
<sequence length="233" mass="25692">MTTAAELYALQETDLAIDDAVARLTEVEAQLGETEELIDARERVDQCREMVQPLREGQKGLDWEAEETRGKAAGIEKKLYGGGVRNPKELEDLQADLTSLRGQLRKREDALLEAMLELDEAETALKDAEAALAEIEASWKADQASFRDTQATLKQEIEALQAKRARQADGMDATAHSLYQALRERRQGAAVAVVEQGLCRGCRISLPMSVLQRARAGLGLVQCVSCERILLVN</sequence>
<feature type="coiled-coil region" evidence="1">
    <location>
        <begin position="10"/>
        <end position="37"/>
    </location>
</feature>
<evidence type="ECO:0000259" key="2">
    <source>
        <dbReference type="Pfam" id="PF24481"/>
    </source>
</evidence>
<evidence type="ECO:0000313" key="3">
    <source>
        <dbReference type="EMBL" id="KKL68538.1"/>
    </source>
</evidence>